<dbReference type="EMBL" id="JAGDEL010000043">
    <property type="protein sequence ID" value="MBO1515587.1"/>
    <property type="molecule type" value="Genomic_DNA"/>
</dbReference>
<accession>A0ABS3NBB9</accession>
<dbReference type="SUPFAM" id="SSF140500">
    <property type="entry name" value="BAS1536-like"/>
    <property type="match status" value="1"/>
</dbReference>
<name>A0ABS3NBB9_9BACI</name>
<dbReference type="RefSeq" id="WP_207982441.1">
    <property type="nucleotide sequence ID" value="NZ_JAGDEL010000043.1"/>
</dbReference>
<keyword evidence="3" id="KW-1185">Reference proteome</keyword>
<evidence type="ECO:0000313" key="3">
    <source>
        <dbReference type="Proteomes" id="UP000663981"/>
    </source>
</evidence>
<reference evidence="2 3" key="1">
    <citation type="submission" date="2021-03" db="EMBL/GenBank/DDBJ databases">
        <title>Whole genome sequence of Metabacillus bambusae BG109.</title>
        <authorList>
            <person name="Jeong J.W."/>
        </authorList>
    </citation>
    <scope>NUCLEOTIDE SEQUENCE [LARGE SCALE GENOMIC DNA]</scope>
    <source>
        <strain evidence="2 3">BG109</strain>
    </source>
</reference>
<dbReference type="InterPro" id="IPR036513">
    <property type="entry name" value="STAS_dom_sf"/>
</dbReference>
<evidence type="ECO:0000313" key="2">
    <source>
        <dbReference type="EMBL" id="MBO1515587.1"/>
    </source>
</evidence>
<dbReference type="PROSITE" id="PS50801">
    <property type="entry name" value="STAS"/>
    <property type="match status" value="1"/>
</dbReference>
<dbReference type="Pfam" id="PF09388">
    <property type="entry name" value="SpoOE-like"/>
    <property type="match status" value="1"/>
</dbReference>
<dbReference type="InterPro" id="IPR002645">
    <property type="entry name" value="STAS_dom"/>
</dbReference>
<dbReference type="Gene3D" id="3.30.750.24">
    <property type="entry name" value="STAS domain"/>
    <property type="match status" value="1"/>
</dbReference>
<dbReference type="InterPro" id="IPR036638">
    <property type="entry name" value="HLH_DNA-bd_sf"/>
</dbReference>
<gene>
    <name evidence="2" type="ORF">I7822_28660</name>
</gene>
<organism evidence="2 3">
    <name type="scientific">Metabacillus bambusae</name>
    <dbReference type="NCBI Taxonomy" id="2795218"/>
    <lineage>
        <taxon>Bacteria</taxon>
        <taxon>Bacillati</taxon>
        <taxon>Bacillota</taxon>
        <taxon>Bacilli</taxon>
        <taxon>Bacillales</taxon>
        <taxon>Bacillaceae</taxon>
        <taxon>Metabacillus</taxon>
    </lineage>
</organism>
<dbReference type="SUPFAM" id="SSF52091">
    <property type="entry name" value="SpoIIaa-like"/>
    <property type="match status" value="1"/>
</dbReference>
<dbReference type="InterPro" id="IPR018540">
    <property type="entry name" value="Spo0E-like"/>
</dbReference>
<dbReference type="InterPro" id="IPR037208">
    <property type="entry name" value="Spo0E-like_sf"/>
</dbReference>
<dbReference type="Pfam" id="PF01740">
    <property type="entry name" value="STAS"/>
    <property type="match status" value="1"/>
</dbReference>
<sequence length="162" mass="18523">MFFSVSNVFEKKRKELNQFAKLNTPLTSEEVIHRSKQLDHFITHYQKRKISKLDIHGIKKGSTLTLKIEGELDIITSELLSSYLATNKHKWTSVQEINIDLGELNFFDTSGIHSLILLILEVRDNNISIKKIHTTKTSFEVLNLMGIPNALKEINCGNFIAV</sequence>
<evidence type="ECO:0000259" key="1">
    <source>
        <dbReference type="PROSITE" id="PS50801"/>
    </source>
</evidence>
<dbReference type="Proteomes" id="UP000663981">
    <property type="component" value="Unassembled WGS sequence"/>
</dbReference>
<proteinExistence type="predicted"/>
<feature type="domain" description="STAS" evidence="1">
    <location>
        <begin position="62"/>
        <end position="162"/>
    </location>
</feature>
<protein>
    <submittedName>
        <fullName evidence="2">Spo0E family sporulation regulatory protein-aspartic acid phosphatase</fullName>
    </submittedName>
</protein>
<dbReference type="Gene3D" id="4.10.280.10">
    <property type="entry name" value="Helix-loop-helix DNA-binding domain"/>
    <property type="match status" value="1"/>
</dbReference>
<comment type="caution">
    <text evidence="2">The sequence shown here is derived from an EMBL/GenBank/DDBJ whole genome shotgun (WGS) entry which is preliminary data.</text>
</comment>